<keyword evidence="2" id="KW-1185">Reference proteome</keyword>
<protein>
    <submittedName>
        <fullName evidence="1">Uncharacterized protein</fullName>
    </submittedName>
</protein>
<dbReference type="EMBL" id="JAAALK010000961">
    <property type="protein sequence ID" value="KAG8043297.1"/>
    <property type="molecule type" value="Genomic_DNA"/>
</dbReference>
<gene>
    <name evidence="1" type="ORF">GUJ93_ZPchr2161g7115</name>
</gene>
<evidence type="ECO:0000313" key="2">
    <source>
        <dbReference type="Proteomes" id="UP000729402"/>
    </source>
</evidence>
<accession>A0A8J5RBC9</accession>
<reference evidence="1" key="1">
    <citation type="journal article" date="2021" name="bioRxiv">
        <title>Whole Genome Assembly and Annotation of Northern Wild Rice, Zizania palustris L., Supports a Whole Genome Duplication in the Zizania Genus.</title>
        <authorList>
            <person name="Haas M."/>
            <person name="Kono T."/>
            <person name="Macchietto M."/>
            <person name="Millas R."/>
            <person name="McGilp L."/>
            <person name="Shao M."/>
            <person name="Duquette J."/>
            <person name="Hirsch C.N."/>
            <person name="Kimball J."/>
        </authorList>
    </citation>
    <scope>NUCLEOTIDE SEQUENCE</scope>
    <source>
        <tissue evidence="1">Fresh leaf tissue</tissue>
    </source>
</reference>
<reference evidence="1" key="2">
    <citation type="submission" date="2021-02" db="EMBL/GenBank/DDBJ databases">
        <authorList>
            <person name="Kimball J.A."/>
            <person name="Haas M.W."/>
            <person name="Macchietto M."/>
            <person name="Kono T."/>
            <person name="Duquette J."/>
            <person name="Shao M."/>
        </authorList>
    </citation>
    <scope>NUCLEOTIDE SEQUENCE</scope>
    <source>
        <tissue evidence="1">Fresh leaf tissue</tissue>
    </source>
</reference>
<comment type="caution">
    <text evidence="1">The sequence shown here is derived from an EMBL/GenBank/DDBJ whole genome shotgun (WGS) entry which is preliminary data.</text>
</comment>
<name>A0A8J5RBC9_ZIZPA</name>
<evidence type="ECO:0000313" key="1">
    <source>
        <dbReference type="EMBL" id="KAG8043297.1"/>
    </source>
</evidence>
<dbReference type="Proteomes" id="UP000729402">
    <property type="component" value="Unassembled WGS sequence"/>
</dbReference>
<proteinExistence type="predicted"/>
<sequence length="202" mass="21824">MRSGEGTSSAGAAGALLAMIWQQQEEAAPKKEATLERVAVCPTAVVDEKLGIAGDNCGLTRMELSARGKVVAMHVTWWRRCAWLRRCATKAAGRLDGVEVEATTSDPIPCARHGGPTSAYWRNRWGRSVGGPAVAGRPVCMLVHLLWARHVAHAWGVQAAAGRLVRVLLHNPQLHNPLLSWARCVAHAWGVPDTFFVLQPCA</sequence>
<organism evidence="1 2">
    <name type="scientific">Zizania palustris</name>
    <name type="common">Northern wild rice</name>
    <dbReference type="NCBI Taxonomy" id="103762"/>
    <lineage>
        <taxon>Eukaryota</taxon>
        <taxon>Viridiplantae</taxon>
        <taxon>Streptophyta</taxon>
        <taxon>Embryophyta</taxon>
        <taxon>Tracheophyta</taxon>
        <taxon>Spermatophyta</taxon>
        <taxon>Magnoliopsida</taxon>
        <taxon>Liliopsida</taxon>
        <taxon>Poales</taxon>
        <taxon>Poaceae</taxon>
        <taxon>BOP clade</taxon>
        <taxon>Oryzoideae</taxon>
        <taxon>Oryzeae</taxon>
        <taxon>Zizaniinae</taxon>
        <taxon>Zizania</taxon>
    </lineage>
</organism>
<dbReference type="AlphaFoldDB" id="A0A8J5RBC9"/>